<dbReference type="Pfam" id="PF13660">
    <property type="entry name" value="DUF4147"/>
    <property type="match status" value="1"/>
</dbReference>
<dbReference type="RefSeq" id="WP_250139859.1">
    <property type="nucleotide sequence ID" value="NZ_JALIQP010000002.1"/>
</dbReference>
<dbReference type="SUPFAM" id="SSF82544">
    <property type="entry name" value="GckA/TtuD-like"/>
    <property type="match status" value="1"/>
</dbReference>
<keyword evidence="3" id="KW-0418">Kinase</keyword>
<evidence type="ECO:0000259" key="2">
    <source>
        <dbReference type="Pfam" id="PF13660"/>
    </source>
</evidence>
<gene>
    <name evidence="3" type="ORF">ACFO5R_16160</name>
</gene>
<dbReference type="Pfam" id="PF05161">
    <property type="entry name" value="MOFRL"/>
    <property type="match status" value="1"/>
</dbReference>
<proteinExistence type="predicted"/>
<comment type="caution">
    <text evidence="3">The sequence shown here is derived from an EMBL/GenBank/DDBJ whole genome shotgun (WGS) entry which is preliminary data.</text>
</comment>
<protein>
    <submittedName>
        <fullName evidence="3">Glycerate kinase</fullName>
    </submittedName>
</protein>
<keyword evidence="4" id="KW-1185">Reference proteome</keyword>
<dbReference type="InterPro" id="IPR007835">
    <property type="entry name" value="MOFRL"/>
</dbReference>
<feature type="domain" description="MOFRL-associated" evidence="2">
    <location>
        <begin position="17"/>
        <end position="254"/>
    </location>
</feature>
<evidence type="ECO:0000259" key="1">
    <source>
        <dbReference type="Pfam" id="PF05161"/>
    </source>
</evidence>
<evidence type="ECO:0000313" key="4">
    <source>
        <dbReference type="Proteomes" id="UP001595898"/>
    </source>
</evidence>
<keyword evidence="3" id="KW-0808">Transferase</keyword>
<dbReference type="Gene3D" id="3.40.1480.10">
    <property type="entry name" value="MOFRL domain"/>
    <property type="match status" value="1"/>
</dbReference>
<dbReference type="InterPro" id="IPR038614">
    <property type="entry name" value="GK_N_sf"/>
</dbReference>
<dbReference type="Gene3D" id="3.40.50.10180">
    <property type="entry name" value="Glycerate kinase, MOFRL-like N-terminal domain"/>
    <property type="match status" value="1"/>
</dbReference>
<evidence type="ECO:0000313" key="3">
    <source>
        <dbReference type="EMBL" id="MFC4543466.1"/>
    </source>
</evidence>
<dbReference type="PANTHER" id="PTHR12227:SF0">
    <property type="entry name" value="GLYCERATE KINASE"/>
    <property type="match status" value="1"/>
</dbReference>
<accession>A0ABD5PU54</accession>
<dbReference type="AlphaFoldDB" id="A0ABD5PU54"/>
<reference evidence="3 4" key="1">
    <citation type="journal article" date="2019" name="Int. J. Syst. Evol. Microbiol.">
        <title>The Global Catalogue of Microorganisms (GCM) 10K type strain sequencing project: providing services to taxonomists for standard genome sequencing and annotation.</title>
        <authorList>
            <consortium name="The Broad Institute Genomics Platform"/>
            <consortium name="The Broad Institute Genome Sequencing Center for Infectious Disease"/>
            <person name="Wu L."/>
            <person name="Ma J."/>
        </authorList>
    </citation>
    <scope>NUCLEOTIDE SEQUENCE [LARGE SCALE GENOMIC DNA]</scope>
    <source>
        <strain evidence="3 4">WLHS5</strain>
    </source>
</reference>
<dbReference type="GO" id="GO:0016301">
    <property type="term" value="F:kinase activity"/>
    <property type="evidence" value="ECO:0007669"/>
    <property type="project" value="UniProtKB-KW"/>
</dbReference>
<dbReference type="InterPro" id="IPR037035">
    <property type="entry name" value="GK-like_C_sf"/>
</dbReference>
<dbReference type="PANTHER" id="PTHR12227">
    <property type="entry name" value="GLYCERATE KINASE"/>
    <property type="match status" value="1"/>
</dbReference>
<organism evidence="3 4">
    <name type="scientific">Halosolutus amylolyticus</name>
    <dbReference type="NCBI Taxonomy" id="2932267"/>
    <lineage>
        <taxon>Archaea</taxon>
        <taxon>Methanobacteriati</taxon>
        <taxon>Methanobacteriota</taxon>
        <taxon>Stenosarchaea group</taxon>
        <taxon>Halobacteria</taxon>
        <taxon>Halobacteriales</taxon>
        <taxon>Natrialbaceae</taxon>
        <taxon>Halosolutus</taxon>
    </lineage>
</organism>
<dbReference type="Proteomes" id="UP001595898">
    <property type="component" value="Unassembled WGS sequence"/>
</dbReference>
<feature type="domain" description="MOFRL" evidence="1">
    <location>
        <begin position="340"/>
        <end position="443"/>
    </location>
</feature>
<name>A0ABD5PU54_9EURY</name>
<dbReference type="InterPro" id="IPR039760">
    <property type="entry name" value="MOFRL_protein"/>
</dbReference>
<sequence length="453" mass="45877">MFRNRDRSAETPAHETALACLEAGIAATLPERVVADRIALDEETIAVGGATYSLDTFDRLVVLGGGKAAGGLAAALADRLGSRLDDGCVVTTDVESGSVGPIEVREGDHPTPTERNVEATRTILDRAEAATAETLVLALVTGGASALLCAPAAGLALSDLQATTDALLASGASIDEINAVRKHCSAIKGGQLARAAAPAPVVTLAISDVVGDDPAVIGSGPTVPDGSTFGDALAVLDRYDLRETIPDPVVDRLERGVDGELEETPDAGARAVAAAADDWHSLANGRTAIDAARGVARERGYEPLVLSSRFAGEAGEVGRVHASVAAEIVAAGEPVEPPAVVLSGGEVTVTVDGDGTGGPNQEFALAAAIELAESGADAVLASVDTDGIDGPTDAAGAIVDRGTVPRDEVDPARRALAANDVYDDLDDRSALLRTGYTGTNVNDLRVLVVPAAD</sequence>
<dbReference type="InterPro" id="IPR025286">
    <property type="entry name" value="MOFRL_assoc_dom"/>
</dbReference>
<dbReference type="EMBL" id="JBHSFA010000007">
    <property type="protein sequence ID" value="MFC4543466.1"/>
    <property type="molecule type" value="Genomic_DNA"/>
</dbReference>